<dbReference type="InterPro" id="IPR036390">
    <property type="entry name" value="WH_DNA-bd_sf"/>
</dbReference>
<evidence type="ECO:0000256" key="1">
    <source>
        <dbReference type="ARBA" id="ARBA00023015"/>
    </source>
</evidence>
<keyword evidence="7" id="KW-1185">Reference proteome</keyword>
<dbReference type="PROSITE" id="PS51077">
    <property type="entry name" value="HTH_ICLR"/>
    <property type="match status" value="1"/>
</dbReference>
<dbReference type="KEGG" id="hpel:HZS54_10345"/>
<organism evidence="6 7">
    <name type="scientific">Halosimplex pelagicum</name>
    <dbReference type="NCBI Taxonomy" id="869886"/>
    <lineage>
        <taxon>Archaea</taxon>
        <taxon>Methanobacteriati</taxon>
        <taxon>Methanobacteriota</taxon>
        <taxon>Stenosarchaea group</taxon>
        <taxon>Halobacteria</taxon>
        <taxon>Halobacteriales</taxon>
        <taxon>Haloarculaceae</taxon>
        <taxon>Halosimplex</taxon>
    </lineage>
</organism>
<accession>A0A7D5TB61</accession>
<evidence type="ECO:0000256" key="2">
    <source>
        <dbReference type="ARBA" id="ARBA00023125"/>
    </source>
</evidence>
<feature type="domain" description="IclR-ED" evidence="5">
    <location>
        <begin position="69"/>
        <end position="253"/>
    </location>
</feature>
<dbReference type="SUPFAM" id="SSF55781">
    <property type="entry name" value="GAF domain-like"/>
    <property type="match status" value="1"/>
</dbReference>
<dbReference type="PROSITE" id="PS51078">
    <property type="entry name" value="ICLR_ED"/>
    <property type="match status" value="1"/>
</dbReference>
<evidence type="ECO:0000313" key="7">
    <source>
        <dbReference type="Proteomes" id="UP000509346"/>
    </source>
</evidence>
<dbReference type="SUPFAM" id="SSF46785">
    <property type="entry name" value="Winged helix' DNA-binding domain"/>
    <property type="match status" value="1"/>
</dbReference>
<dbReference type="GeneID" id="56082992"/>
<dbReference type="InterPro" id="IPR050707">
    <property type="entry name" value="HTH_MetabolicPath_Reg"/>
</dbReference>
<dbReference type="OrthoDB" id="14763at2157"/>
<dbReference type="Pfam" id="PF09339">
    <property type="entry name" value="HTH_IclR"/>
    <property type="match status" value="1"/>
</dbReference>
<evidence type="ECO:0000259" key="5">
    <source>
        <dbReference type="PROSITE" id="PS51078"/>
    </source>
</evidence>
<dbReference type="Pfam" id="PF01614">
    <property type="entry name" value="IclR_C"/>
    <property type="match status" value="1"/>
</dbReference>
<dbReference type="Gene3D" id="1.10.10.10">
    <property type="entry name" value="Winged helix-like DNA-binding domain superfamily/Winged helix DNA-binding domain"/>
    <property type="match status" value="1"/>
</dbReference>
<reference evidence="6 7" key="1">
    <citation type="submission" date="2020-07" db="EMBL/GenBank/DDBJ databases">
        <title>Halosimplex litoreum sp. nov. and Halosimplex rubrum sp. nov., isolated from different salt environments.</title>
        <authorList>
            <person name="Cui H."/>
        </authorList>
    </citation>
    <scope>NUCLEOTIDE SEQUENCE [LARGE SCALE GENOMIC DNA]</scope>
    <source>
        <strain evidence="6 7">R2</strain>
    </source>
</reference>
<gene>
    <name evidence="6" type="ORF">HZS54_10345</name>
</gene>
<dbReference type="PANTHER" id="PTHR30136:SF35">
    <property type="entry name" value="HTH-TYPE TRANSCRIPTIONAL REGULATOR RV1719"/>
    <property type="match status" value="1"/>
</dbReference>
<dbReference type="GO" id="GO:0003700">
    <property type="term" value="F:DNA-binding transcription factor activity"/>
    <property type="evidence" value="ECO:0007669"/>
    <property type="project" value="TreeGrafter"/>
</dbReference>
<dbReference type="SMART" id="SM00346">
    <property type="entry name" value="HTH_ICLR"/>
    <property type="match status" value="1"/>
</dbReference>
<proteinExistence type="predicted"/>
<name>A0A7D5TB61_9EURY</name>
<dbReference type="InterPro" id="IPR014757">
    <property type="entry name" value="Tscrpt_reg_IclR_C"/>
</dbReference>
<dbReference type="Proteomes" id="UP000509346">
    <property type="component" value="Chromosome"/>
</dbReference>
<evidence type="ECO:0000256" key="3">
    <source>
        <dbReference type="ARBA" id="ARBA00023163"/>
    </source>
</evidence>
<keyword evidence="3" id="KW-0804">Transcription</keyword>
<dbReference type="AlphaFoldDB" id="A0A7D5TB61"/>
<dbReference type="InterPro" id="IPR036388">
    <property type="entry name" value="WH-like_DNA-bd_sf"/>
</dbReference>
<dbReference type="GO" id="GO:0003677">
    <property type="term" value="F:DNA binding"/>
    <property type="evidence" value="ECO:0007669"/>
    <property type="project" value="UniProtKB-KW"/>
</dbReference>
<keyword evidence="2" id="KW-0238">DNA-binding</keyword>
<keyword evidence="1" id="KW-0805">Transcription regulation</keyword>
<dbReference type="PANTHER" id="PTHR30136">
    <property type="entry name" value="HELIX-TURN-HELIX TRANSCRIPTIONAL REGULATOR, ICLR FAMILY"/>
    <property type="match status" value="1"/>
</dbReference>
<dbReference type="RefSeq" id="WP_179922461.1">
    <property type="nucleotide sequence ID" value="NZ_CP058909.1"/>
</dbReference>
<evidence type="ECO:0000313" key="6">
    <source>
        <dbReference type="EMBL" id="QLH81993.1"/>
    </source>
</evidence>
<dbReference type="EMBL" id="CP058909">
    <property type="protein sequence ID" value="QLH81993.1"/>
    <property type="molecule type" value="Genomic_DNA"/>
</dbReference>
<feature type="domain" description="HTH iclR-type" evidence="4">
    <location>
        <begin position="9"/>
        <end position="68"/>
    </location>
</feature>
<protein>
    <submittedName>
        <fullName evidence="6">IclR family transcriptional regulator</fullName>
    </submittedName>
</protein>
<evidence type="ECO:0000259" key="4">
    <source>
        <dbReference type="PROSITE" id="PS51077"/>
    </source>
</evidence>
<sequence length="253" mass="28173">MTQESTKPLSSVGLACDVLDTLHELGGAGVTELAKELNCSKSTAHRQLTTLYNKEYLVKDGSQYQIGYKCLDLATRVRDQINNYDVISEEIESLAEETGETAQFATEEHGRVVYLYKARGNQGVQTSSNVGTREFFHSTALGKVMMAYMSEERIDEIIDRHGLPAKTEKTVSDRESLMQDLEEIRERGYAIDDEENVHGLRCVAAPVLQDDDILGAASVSGPSRRMEGERFDEELPNIVTRTANVIELNSKFS</sequence>
<dbReference type="InterPro" id="IPR029016">
    <property type="entry name" value="GAF-like_dom_sf"/>
</dbReference>
<dbReference type="GO" id="GO:0045892">
    <property type="term" value="P:negative regulation of DNA-templated transcription"/>
    <property type="evidence" value="ECO:0007669"/>
    <property type="project" value="TreeGrafter"/>
</dbReference>
<dbReference type="InterPro" id="IPR005471">
    <property type="entry name" value="Tscrpt_reg_IclR_N"/>
</dbReference>
<dbReference type="Gene3D" id="3.30.450.40">
    <property type="match status" value="1"/>
</dbReference>